<gene>
    <name evidence="3" type="ORF">DL240_12385</name>
</gene>
<dbReference type="Proteomes" id="UP000249169">
    <property type="component" value="Unassembled WGS sequence"/>
</dbReference>
<dbReference type="RefSeq" id="WP_111730213.1">
    <property type="nucleotide sequence ID" value="NZ_QHKO01000005.1"/>
</dbReference>
<evidence type="ECO:0000256" key="2">
    <source>
        <dbReference type="SAM" id="SignalP"/>
    </source>
</evidence>
<reference evidence="3 4" key="1">
    <citation type="submission" date="2018-05" db="EMBL/GenBank/DDBJ databases">
        <title>Lujinxingia marina gen. nov. sp. nov., a new facultative anaerobic member of the class Deltaproteobacteria, and proposal of Lujinxingaceae fam. nov.</title>
        <authorList>
            <person name="Li C.-M."/>
        </authorList>
    </citation>
    <scope>NUCLEOTIDE SEQUENCE [LARGE SCALE GENOMIC DNA]</scope>
    <source>
        <strain evidence="3 4">B210</strain>
    </source>
</reference>
<feature type="signal peptide" evidence="2">
    <location>
        <begin position="1"/>
        <end position="23"/>
    </location>
</feature>
<dbReference type="AlphaFoldDB" id="A0A328C7P1"/>
<proteinExistence type="predicted"/>
<dbReference type="PROSITE" id="PS51257">
    <property type="entry name" value="PROKAR_LIPOPROTEIN"/>
    <property type="match status" value="1"/>
</dbReference>
<keyword evidence="4" id="KW-1185">Reference proteome</keyword>
<feature type="chain" id="PRO_5016256079" evidence="2">
    <location>
        <begin position="24"/>
        <end position="301"/>
    </location>
</feature>
<comment type="caution">
    <text evidence="3">The sequence shown here is derived from an EMBL/GenBank/DDBJ whole genome shotgun (WGS) entry which is preliminary data.</text>
</comment>
<evidence type="ECO:0000313" key="3">
    <source>
        <dbReference type="EMBL" id="RAL21648.1"/>
    </source>
</evidence>
<sequence>MVFRSWQSTLGVFALAVTGLGCATTTSAPFHMYASPMLEDELSPPIARGLPGGDASAPGVLPTQVYVYRSHSSPTSTAAPRRSRPAVGRAPMDTITPAARPALASYRPTAASTGAATTPHQSASEVTPPTPAPTGEGSLAAAYVHAVFALNGVAFSEAAAASVPELYRACRAEGKVYHSSRPAVGDMVFFHNTYDANEDQRNNDWYTLVGIVEAHNAAGTTSVLAYLDEGVRRVQLNLEQVDSKEVEGEAANSMLRPPQAEDPPFTQHLAGQLFAGFCNALGERDELMVVDNWQPGMTLEP</sequence>
<dbReference type="OrthoDB" id="9790543at2"/>
<feature type="compositionally biased region" description="Low complexity" evidence="1">
    <location>
        <begin position="109"/>
        <end position="118"/>
    </location>
</feature>
<organism evidence="3 4">
    <name type="scientific">Lujinxingia litoralis</name>
    <dbReference type="NCBI Taxonomy" id="2211119"/>
    <lineage>
        <taxon>Bacteria</taxon>
        <taxon>Deltaproteobacteria</taxon>
        <taxon>Bradymonadales</taxon>
        <taxon>Lujinxingiaceae</taxon>
        <taxon>Lujinxingia</taxon>
    </lineage>
</organism>
<evidence type="ECO:0000256" key="1">
    <source>
        <dbReference type="SAM" id="MobiDB-lite"/>
    </source>
</evidence>
<feature type="region of interest" description="Disordered" evidence="1">
    <location>
        <begin position="71"/>
        <end position="92"/>
    </location>
</feature>
<name>A0A328C7P1_9DELT</name>
<protein>
    <submittedName>
        <fullName evidence="3">Uncharacterized protein</fullName>
    </submittedName>
</protein>
<evidence type="ECO:0000313" key="4">
    <source>
        <dbReference type="Proteomes" id="UP000249169"/>
    </source>
</evidence>
<feature type="region of interest" description="Disordered" evidence="1">
    <location>
        <begin position="107"/>
        <end position="134"/>
    </location>
</feature>
<accession>A0A328C7P1</accession>
<dbReference type="EMBL" id="QHKO01000005">
    <property type="protein sequence ID" value="RAL21648.1"/>
    <property type="molecule type" value="Genomic_DNA"/>
</dbReference>
<keyword evidence="2" id="KW-0732">Signal</keyword>